<sequence length="112" mass="12778">MLNCNLVDTSMEYIVKFSKFEDGTKEDPTLFKSLVGSLRYLTCTRPNILFTVGVVRRYIEAPTSTHLKVGKRILHYLKVVFSETLTIEKTHPDLCSSWEIIASLGVRKNNPL</sequence>
<evidence type="ECO:0000313" key="2">
    <source>
        <dbReference type="Proteomes" id="UP000436088"/>
    </source>
</evidence>
<organism evidence="1 2">
    <name type="scientific">Hibiscus syriacus</name>
    <name type="common">Rose of Sharon</name>
    <dbReference type="NCBI Taxonomy" id="106335"/>
    <lineage>
        <taxon>Eukaryota</taxon>
        <taxon>Viridiplantae</taxon>
        <taxon>Streptophyta</taxon>
        <taxon>Embryophyta</taxon>
        <taxon>Tracheophyta</taxon>
        <taxon>Spermatophyta</taxon>
        <taxon>Magnoliopsida</taxon>
        <taxon>eudicotyledons</taxon>
        <taxon>Gunneridae</taxon>
        <taxon>Pentapetalae</taxon>
        <taxon>rosids</taxon>
        <taxon>malvids</taxon>
        <taxon>Malvales</taxon>
        <taxon>Malvaceae</taxon>
        <taxon>Malvoideae</taxon>
        <taxon>Hibiscus</taxon>
    </lineage>
</organism>
<reference evidence="1" key="1">
    <citation type="submission" date="2019-09" db="EMBL/GenBank/DDBJ databases">
        <title>Draft genome information of white flower Hibiscus syriacus.</title>
        <authorList>
            <person name="Kim Y.-M."/>
        </authorList>
    </citation>
    <scope>NUCLEOTIDE SEQUENCE [LARGE SCALE GENOMIC DNA]</scope>
    <source>
        <strain evidence="1">YM2019G1</strain>
    </source>
</reference>
<dbReference type="PANTHER" id="PTHR11439:SF517">
    <property type="entry name" value="CYSTEINE-RICH RLK (RECEPTOR-LIKE PROTEIN KINASE) 8"/>
    <property type="match status" value="1"/>
</dbReference>
<comment type="caution">
    <text evidence="1">The sequence shown here is derived from an EMBL/GenBank/DDBJ whole genome shotgun (WGS) entry which is preliminary data.</text>
</comment>
<dbReference type="PANTHER" id="PTHR11439">
    <property type="entry name" value="GAG-POL-RELATED RETROTRANSPOSON"/>
    <property type="match status" value="1"/>
</dbReference>
<protein>
    <submittedName>
        <fullName evidence="1">Synaptonemal complex protein 1-like</fullName>
    </submittedName>
</protein>
<accession>A0A6A2XZY5</accession>
<dbReference type="Proteomes" id="UP000436088">
    <property type="component" value="Unassembled WGS sequence"/>
</dbReference>
<gene>
    <name evidence="1" type="ORF">F3Y22_tig00113292pilonHSYRG00005</name>
</gene>
<keyword evidence="2" id="KW-1185">Reference proteome</keyword>
<dbReference type="AlphaFoldDB" id="A0A6A2XZY5"/>
<dbReference type="EMBL" id="VEPZ02001700">
    <property type="protein sequence ID" value="KAE8662577.1"/>
    <property type="molecule type" value="Genomic_DNA"/>
</dbReference>
<name>A0A6A2XZY5_HIBSY</name>
<proteinExistence type="predicted"/>
<evidence type="ECO:0000313" key="1">
    <source>
        <dbReference type="EMBL" id="KAE8662577.1"/>
    </source>
</evidence>